<feature type="chain" id="PRO_5017208993" description="Apple domain-containing protein" evidence="1">
    <location>
        <begin position="22"/>
        <end position="330"/>
    </location>
</feature>
<dbReference type="EMBL" id="PXXK01000191">
    <property type="protein sequence ID" value="RFN48943.1"/>
    <property type="molecule type" value="Genomic_DNA"/>
</dbReference>
<evidence type="ECO:0008006" key="4">
    <source>
        <dbReference type="Google" id="ProtNLM"/>
    </source>
</evidence>
<comment type="caution">
    <text evidence="2">The sequence shown here is derived from an EMBL/GenBank/DDBJ whole genome shotgun (WGS) entry which is preliminary data.</text>
</comment>
<keyword evidence="1" id="KW-0732">Signal</keyword>
<feature type="signal peptide" evidence="1">
    <location>
        <begin position="1"/>
        <end position="21"/>
    </location>
</feature>
<sequence length="330" mass="36365">MFHSFFLYLAFLASLFSSTIAQSCETAGTYDTCCKNPSTSSDGKVLSFQGSEFRVHCNKVIFPEYPVLAPTLPACAKVCKDDQNCVVAHWTSAGCEKKILKVEPSAIALIPIDSAYQAKAKRDLKNCQDQLTKCRDDLKGCGNDKTCCKDLKTCQEAAGKKDGDCRACIADRDKCHKDKATCEAVKGQCEKDKNKCNTDKGNCNKAKGKCNKDKKAISDKNKKCQANLKKCRGKKKTAGPFKCSNGKREKIGGVMFLHRCDQVARPKQWDMVKNPVPAKDARECAALCAKQGCGFILQVHGSCRIYSIGWRSDLTYTEKPGNGYTLLQRV</sequence>
<gene>
    <name evidence="2" type="ORF">FIE12Z_6790</name>
</gene>
<proteinExistence type="predicted"/>
<evidence type="ECO:0000313" key="3">
    <source>
        <dbReference type="Proteomes" id="UP000265631"/>
    </source>
</evidence>
<name>A0A395MNH7_9HYPO</name>
<dbReference type="Proteomes" id="UP000265631">
    <property type="component" value="Unassembled WGS sequence"/>
</dbReference>
<evidence type="ECO:0000313" key="2">
    <source>
        <dbReference type="EMBL" id="RFN48943.1"/>
    </source>
</evidence>
<reference evidence="2 3" key="1">
    <citation type="journal article" date="2018" name="PLoS Pathog.">
        <title>Evolution of structural diversity of trichothecenes, a family of toxins produced by plant pathogenic and entomopathogenic fungi.</title>
        <authorList>
            <person name="Proctor R.H."/>
            <person name="McCormick S.P."/>
            <person name="Kim H.S."/>
            <person name="Cardoza R.E."/>
            <person name="Stanley A.M."/>
            <person name="Lindo L."/>
            <person name="Kelly A."/>
            <person name="Brown D.W."/>
            <person name="Lee T."/>
            <person name="Vaughan M.M."/>
            <person name="Alexander N.J."/>
            <person name="Busman M."/>
            <person name="Gutierrez S."/>
        </authorList>
    </citation>
    <scope>NUCLEOTIDE SEQUENCE [LARGE SCALE GENOMIC DNA]</scope>
    <source>
        <strain evidence="2 3">NRRL 13405</strain>
    </source>
</reference>
<dbReference type="AlphaFoldDB" id="A0A395MNH7"/>
<evidence type="ECO:0000256" key="1">
    <source>
        <dbReference type="SAM" id="SignalP"/>
    </source>
</evidence>
<accession>A0A395MNH7</accession>
<organism evidence="2 3">
    <name type="scientific">Fusarium flagelliforme</name>
    <dbReference type="NCBI Taxonomy" id="2675880"/>
    <lineage>
        <taxon>Eukaryota</taxon>
        <taxon>Fungi</taxon>
        <taxon>Dikarya</taxon>
        <taxon>Ascomycota</taxon>
        <taxon>Pezizomycotina</taxon>
        <taxon>Sordariomycetes</taxon>
        <taxon>Hypocreomycetidae</taxon>
        <taxon>Hypocreales</taxon>
        <taxon>Nectriaceae</taxon>
        <taxon>Fusarium</taxon>
        <taxon>Fusarium incarnatum-equiseti species complex</taxon>
    </lineage>
</organism>
<protein>
    <recommendedName>
        <fullName evidence="4">Apple domain-containing protein</fullName>
    </recommendedName>
</protein>
<keyword evidence="3" id="KW-1185">Reference proteome</keyword>